<evidence type="ECO:0000256" key="4">
    <source>
        <dbReference type="PIRSR" id="PIRSR606823-2"/>
    </source>
</evidence>
<name>A0A848KID3_9NOCA</name>
<feature type="domain" description="Neutral/alkaline non-lysosomal ceramidase C-terminal" evidence="8">
    <location>
        <begin position="577"/>
        <end position="729"/>
    </location>
</feature>
<feature type="compositionally biased region" description="Basic and acidic residues" evidence="6">
    <location>
        <begin position="50"/>
        <end position="67"/>
    </location>
</feature>
<comment type="similarity">
    <text evidence="1 5">Belongs to the neutral ceramidase family.</text>
</comment>
<dbReference type="GO" id="GO:0042759">
    <property type="term" value="P:long-chain fatty acid biosynthetic process"/>
    <property type="evidence" value="ECO:0007669"/>
    <property type="project" value="TreeGrafter"/>
</dbReference>
<keyword evidence="10" id="KW-1185">Reference proteome</keyword>
<evidence type="ECO:0000313" key="9">
    <source>
        <dbReference type="EMBL" id="NMN96824.1"/>
    </source>
</evidence>
<comment type="cofactor">
    <cofactor evidence="4">
        <name>Zn(2+)</name>
        <dbReference type="ChEBI" id="CHEBI:29105"/>
    </cofactor>
    <text evidence="4">Binds 1 zinc ion per subunit.</text>
</comment>
<dbReference type="PANTHER" id="PTHR12670:SF1">
    <property type="entry name" value="NEUTRAL CERAMIDASE"/>
    <property type="match status" value="1"/>
</dbReference>
<dbReference type="InterPro" id="IPR031331">
    <property type="entry name" value="NEUT/ALK_ceramidase_C"/>
</dbReference>
<evidence type="ECO:0000259" key="7">
    <source>
        <dbReference type="Pfam" id="PF04734"/>
    </source>
</evidence>
<keyword evidence="4" id="KW-0862">Zinc</keyword>
<dbReference type="Pfam" id="PF04734">
    <property type="entry name" value="Ceramidase_alk"/>
    <property type="match status" value="1"/>
</dbReference>
<protein>
    <recommendedName>
        <fullName evidence="5">Neutral ceramidase</fullName>
        <ecNumber evidence="5">3.5.1.23</ecNumber>
    </recommendedName>
</protein>
<dbReference type="InterPro" id="IPR006823">
    <property type="entry name" value="Ceramidase_alk"/>
</dbReference>
<feature type="binding site" evidence="4">
    <location>
        <position position="506"/>
    </location>
    <ligand>
        <name>Zn(2+)</name>
        <dbReference type="ChEBI" id="CHEBI:29105"/>
    </ligand>
</feature>
<evidence type="ECO:0000256" key="3">
    <source>
        <dbReference type="PIRSR" id="PIRSR606823-1"/>
    </source>
</evidence>
<feature type="binding site" evidence="4">
    <location>
        <position position="542"/>
    </location>
    <ligand>
        <name>Zn(2+)</name>
        <dbReference type="ChEBI" id="CHEBI:29105"/>
    </ligand>
</feature>
<dbReference type="Pfam" id="PF17048">
    <property type="entry name" value="Ceramidse_alk_C"/>
    <property type="match status" value="1"/>
</dbReference>
<keyword evidence="5" id="KW-0443">Lipid metabolism</keyword>
<dbReference type="PANTHER" id="PTHR12670">
    <property type="entry name" value="CERAMIDASE"/>
    <property type="match status" value="1"/>
</dbReference>
<dbReference type="GO" id="GO:0016020">
    <property type="term" value="C:membrane"/>
    <property type="evidence" value="ECO:0007669"/>
    <property type="project" value="GOC"/>
</dbReference>
<evidence type="ECO:0000256" key="2">
    <source>
        <dbReference type="ARBA" id="ARBA00022801"/>
    </source>
</evidence>
<dbReference type="GO" id="GO:0017040">
    <property type="term" value="F:N-acylsphingosine amidohydrolase activity"/>
    <property type="evidence" value="ECO:0007669"/>
    <property type="project" value="UniProtKB-UniRule"/>
</dbReference>
<accession>A0A848KID3</accession>
<sequence length="730" mass="79314">MRLPARCRHTAIGRREQVQAGRDRGDQRDSEAHQRRPDGRVDRQRHRGAKVHDLRRPRPRSDRRPGSCDRTTVASLCRPQSCYCGRGAAVTEFRVGRGISDVTGEAAEAGMLGYGKAEQRSDGIHMRLRSRAFVFASGNERVLLVVSELPLMFDSIHRTVLARLADRFGGLYTARNTMLTVTHTHCGPGGYSHHLLYNTTTNGFRPKTFDATVDGTVEAVERAHADVADAMLSLNRGTLENASVNRSRVAFERNPLSDKEFFPDAIDPQITLLRIEREGGLAGAVTWFASHNTSMTNTNTLISSDNKGYAAYHWERVERGVDYLANIEPDFIAAFAQTNAGDMSPNLNLKPGSGPTENEVENTRIIGSRQYDAAAELLAEQAVPLTGGVDSRVVYIDLSDVEVAPEFAGDGAVHHTSGPAVGASALAGAWADGVGFPGFREGANPVFDVPSKLAYGAFKHLRDSQAPKGIVLSGSTLNKIRPLVAERFPVQLLRIGRLYLVGIPGEVTIVSGLRLRRTVAEIVGADLDDVLVAGYSNGYFHYVTTPEEYEAQQYEGGSTLFGRWQLPALQQTAALLARAMKNSLPAPDGVELPTLRVPRSRVPKVPNDVTPPERAFGDVLIEPGPACEPGAQVRATFVGAYPDNDLHRGGTYLEVQQETASGWRRIADDGDFSTTFRWSRDGKARSSIVVTWNVPDGQPAGNYRIGYHGDAAGPGGLTPFTGFTRSFAVG</sequence>
<keyword evidence="5" id="KW-0746">Sphingolipid metabolism</keyword>
<dbReference type="GO" id="GO:0046872">
    <property type="term" value="F:metal ion binding"/>
    <property type="evidence" value="ECO:0007669"/>
    <property type="project" value="UniProtKB-KW"/>
</dbReference>
<dbReference type="Proteomes" id="UP000535543">
    <property type="component" value="Unassembled WGS sequence"/>
</dbReference>
<feature type="region of interest" description="Disordered" evidence="6">
    <location>
        <begin position="14"/>
        <end position="71"/>
    </location>
</feature>
<feature type="binding site" evidence="4">
    <location>
        <position position="291"/>
    </location>
    <ligand>
        <name>Zn(2+)</name>
        <dbReference type="ChEBI" id="CHEBI:29105"/>
    </ligand>
</feature>
<evidence type="ECO:0000259" key="8">
    <source>
        <dbReference type="Pfam" id="PF17048"/>
    </source>
</evidence>
<feature type="active site" description="Nucleophile" evidence="3">
    <location>
        <position position="344"/>
    </location>
</feature>
<dbReference type="AlphaFoldDB" id="A0A848KID3"/>
<dbReference type="EMBL" id="VCQU01000006">
    <property type="protein sequence ID" value="NMN96824.1"/>
    <property type="molecule type" value="Genomic_DNA"/>
</dbReference>
<dbReference type="GO" id="GO:0046512">
    <property type="term" value="P:sphingosine biosynthetic process"/>
    <property type="evidence" value="ECO:0007669"/>
    <property type="project" value="TreeGrafter"/>
</dbReference>
<comment type="catalytic activity">
    <reaction evidence="5">
        <text>an N-acylsphing-4-enine + H2O = sphing-4-enine + a fatty acid</text>
        <dbReference type="Rhea" id="RHEA:20856"/>
        <dbReference type="ChEBI" id="CHEBI:15377"/>
        <dbReference type="ChEBI" id="CHEBI:28868"/>
        <dbReference type="ChEBI" id="CHEBI:52639"/>
        <dbReference type="ChEBI" id="CHEBI:57756"/>
        <dbReference type="EC" id="3.5.1.23"/>
    </reaction>
</comment>
<reference evidence="9 10" key="1">
    <citation type="submission" date="2019-05" db="EMBL/GenBank/DDBJ databases">
        <authorList>
            <person name="Lee S.D."/>
        </authorList>
    </citation>
    <scope>NUCLEOTIDE SEQUENCE [LARGE SCALE GENOMIC DNA]</scope>
    <source>
        <strain evidence="9 10">YC2-7</strain>
    </source>
</reference>
<dbReference type="InterPro" id="IPR038445">
    <property type="entry name" value="NCDase_C_sf"/>
</dbReference>
<dbReference type="GO" id="GO:0046514">
    <property type="term" value="P:ceramide catabolic process"/>
    <property type="evidence" value="ECO:0007669"/>
    <property type="project" value="InterPro"/>
</dbReference>
<evidence type="ECO:0000313" key="10">
    <source>
        <dbReference type="Proteomes" id="UP000535543"/>
    </source>
</evidence>
<keyword evidence="2 5" id="KW-0378">Hydrolase</keyword>
<dbReference type="GO" id="GO:0005576">
    <property type="term" value="C:extracellular region"/>
    <property type="evidence" value="ECO:0007669"/>
    <property type="project" value="TreeGrafter"/>
</dbReference>
<feature type="binding site" evidence="4">
    <location>
        <position position="183"/>
    </location>
    <ligand>
        <name>Zn(2+)</name>
        <dbReference type="ChEBI" id="CHEBI:29105"/>
    </ligand>
</feature>
<organism evidence="9 10">
    <name type="scientific">Antrihabitans stalactiti</name>
    <dbReference type="NCBI Taxonomy" id="2584121"/>
    <lineage>
        <taxon>Bacteria</taxon>
        <taxon>Bacillati</taxon>
        <taxon>Actinomycetota</taxon>
        <taxon>Actinomycetes</taxon>
        <taxon>Mycobacteriales</taxon>
        <taxon>Nocardiaceae</taxon>
        <taxon>Antrihabitans</taxon>
    </lineage>
</organism>
<feature type="domain" description="Neutral/alkaline non-lysosomal ceramidase N-terminal" evidence="7">
    <location>
        <begin position="93"/>
        <end position="571"/>
    </location>
</feature>
<dbReference type="EC" id="3.5.1.23" evidence="5"/>
<keyword evidence="4" id="KW-0479">Metal-binding</keyword>
<proteinExistence type="inferred from homology"/>
<reference evidence="9 10" key="2">
    <citation type="submission" date="2020-06" db="EMBL/GenBank/DDBJ databases">
        <title>Antribacter stalactiti gen. nov., sp. nov., a new member of the family Nacardiaceae isolated from a cave.</title>
        <authorList>
            <person name="Kim I.S."/>
        </authorList>
    </citation>
    <scope>NUCLEOTIDE SEQUENCE [LARGE SCALE GENOMIC DNA]</scope>
    <source>
        <strain evidence="9 10">YC2-7</strain>
    </source>
</reference>
<evidence type="ECO:0000256" key="6">
    <source>
        <dbReference type="SAM" id="MobiDB-lite"/>
    </source>
</evidence>
<feature type="compositionally biased region" description="Basic and acidic residues" evidence="6">
    <location>
        <begin position="14"/>
        <end position="42"/>
    </location>
</feature>
<comment type="caution">
    <text evidence="9">The sequence shown here is derived from an EMBL/GenBank/DDBJ whole genome shotgun (WGS) entry which is preliminary data.</text>
</comment>
<dbReference type="Gene3D" id="2.60.40.2300">
    <property type="entry name" value="Neutral/alkaline non-lysosomal ceramidase, C-terminal domain"/>
    <property type="match status" value="1"/>
</dbReference>
<evidence type="ECO:0000256" key="5">
    <source>
        <dbReference type="RuleBase" id="RU366019"/>
    </source>
</evidence>
<gene>
    <name evidence="9" type="ORF">FGL95_17435</name>
</gene>
<dbReference type="InterPro" id="IPR031329">
    <property type="entry name" value="NEUT/ALK_ceramidase_N"/>
</dbReference>
<evidence type="ECO:0000256" key="1">
    <source>
        <dbReference type="ARBA" id="ARBA00009835"/>
    </source>
</evidence>